<organism evidence="1 2">
    <name type="scientific">Cuscuta campestris</name>
    <dbReference type="NCBI Taxonomy" id="132261"/>
    <lineage>
        <taxon>Eukaryota</taxon>
        <taxon>Viridiplantae</taxon>
        <taxon>Streptophyta</taxon>
        <taxon>Embryophyta</taxon>
        <taxon>Tracheophyta</taxon>
        <taxon>Spermatophyta</taxon>
        <taxon>Magnoliopsida</taxon>
        <taxon>eudicotyledons</taxon>
        <taxon>Gunneridae</taxon>
        <taxon>Pentapetalae</taxon>
        <taxon>asterids</taxon>
        <taxon>lamiids</taxon>
        <taxon>Solanales</taxon>
        <taxon>Convolvulaceae</taxon>
        <taxon>Cuscuteae</taxon>
        <taxon>Cuscuta</taxon>
        <taxon>Cuscuta subgen. Grammica</taxon>
        <taxon>Cuscuta sect. Cleistogrammica</taxon>
    </lineage>
</organism>
<evidence type="ECO:0000313" key="1">
    <source>
        <dbReference type="EMBL" id="VFR02438.1"/>
    </source>
</evidence>
<dbReference type="Proteomes" id="UP000595140">
    <property type="component" value="Unassembled WGS sequence"/>
</dbReference>
<protein>
    <submittedName>
        <fullName evidence="1">Uncharacterized protein</fullName>
    </submittedName>
</protein>
<evidence type="ECO:0000313" key="2">
    <source>
        <dbReference type="Proteomes" id="UP000595140"/>
    </source>
</evidence>
<keyword evidence="2" id="KW-1185">Reference proteome</keyword>
<accession>A0A484NQ68</accession>
<sequence>MGAIQTFRWIFPKKGLCVTTDVAISNDRMAAAAIIRQRNGNFIGAWTKISQGETDPEEGEDCTAHHYSIAYCHIRVHCGVSSLPFEDLNG</sequence>
<proteinExistence type="predicted"/>
<dbReference type="EMBL" id="OOIL02006812">
    <property type="protein sequence ID" value="VFR02438.1"/>
    <property type="molecule type" value="Genomic_DNA"/>
</dbReference>
<dbReference type="AlphaFoldDB" id="A0A484NQ68"/>
<reference evidence="1 2" key="1">
    <citation type="submission" date="2018-04" db="EMBL/GenBank/DDBJ databases">
        <authorList>
            <person name="Vogel A."/>
        </authorList>
    </citation>
    <scope>NUCLEOTIDE SEQUENCE [LARGE SCALE GENOMIC DNA]</scope>
</reference>
<gene>
    <name evidence="1" type="ORF">CCAM_LOCUS44213</name>
</gene>
<name>A0A484NQ68_9ASTE</name>